<reference evidence="1 2" key="1">
    <citation type="submission" date="2016-11" db="EMBL/GenBank/DDBJ databases">
        <authorList>
            <person name="Jaros S."/>
            <person name="Januszkiewicz K."/>
            <person name="Wedrychowicz H."/>
        </authorList>
    </citation>
    <scope>NUCLEOTIDE SEQUENCE [LARGE SCALE GENOMIC DNA]</scope>
    <source>
        <strain evidence="1 2">KHT3</strain>
    </source>
</reference>
<dbReference type="OrthoDB" id="1081470at2"/>
<sequence>MNTIEQNNSDKTQLKIVTDTRLWNLLLQGMKKSEKLTKVEAFNDLIERQRIALLTSYDEYMKGNVLEFSKAWGWDRETVNRFLERLQELDIVTISMAGNRKAIKLNYII</sequence>
<accession>A0A1M6SG58</accession>
<dbReference type="Proteomes" id="UP000184130">
    <property type="component" value="Unassembled WGS sequence"/>
</dbReference>
<name>A0A1M6SG58_XYLRU</name>
<dbReference type="EMBL" id="FRBD01000003">
    <property type="protein sequence ID" value="SHK43650.1"/>
    <property type="molecule type" value="Genomic_DNA"/>
</dbReference>
<dbReference type="RefSeq" id="WP_073205118.1">
    <property type="nucleotide sequence ID" value="NZ_FRBD01000003.1"/>
</dbReference>
<proteinExistence type="predicted"/>
<evidence type="ECO:0000313" key="2">
    <source>
        <dbReference type="Proteomes" id="UP000184130"/>
    </source>
</evidence>
<dbReference type="AlphaFoldDB" id="A0A1M6SG58"/>
<gene>
    <name evidence="1" type="ORF">SAMN05216463_103172</name>
</gene>
<protein>
    <submittedName>
        <fullName evidence="1">Uncharacterized protein</fullName>
    </submittedName>
</protein>
<organism evidence="1 2">
    <name type="scientific">Xylanibacter ruminicola</name>
    <name type="common">Prevotella ruminicola</name>
    <dbReference type="NCBI Taxonomy" id="839"/>
    <lineage>
        <taxon>Bacteria</taxon>
        <taxon>Pseudomonadati</taxon>
        <taxon>Bacteroidota</taxon>
        <taxon>Bacteroidia</taxon>
        <taxon>Bacteroidales</taxon>
        <taxon>Prevotellaceae</taxon>
        <taxon>Xylanibacter</taxon>
    </lineage>
</organism>
<evidence type="ECO:0000313" key="1">
    <source>
        <dbReference type="EMBL" id="SHK43650.1"/>
    </source>
</evidence>